<dbReference type="InterPro" id="IPR043519">
    <property type="entry name" value="NT_sf"/>
</dbReference>
<accession>A0ABS2G5G1</accession>
<sequence>MKKIYIFLRNKKYIIPNRKNIEEIYLYGSYARGENDKFSDLDIFILCKNKKKINKKFLAKKLKIKEKWISVYTRETINKFFEEGSLFLWHLKNEGVILYSKKNELSEKLRKLDYYKKVKFNLLQYKEILEDVKLSFQNDLKINGYELNLLAVILRNTAILH</sequence>
<comment type="caution">
    <text evidence="2">The sequence shown here is derived from an EMBL/GenBank/DDBJ whole genome shotgun (WGS) entry which is preliminary data.</text>
</comment>
<proteinExistence type="predicted"/>
<evidence type="ECO:0000313" key="3">
    <source>
        <dbReference type="Proteomes" id="UP000728968"/>
    </source>
</evidence>
<dbReference type="Gene3D" id="3.30.460.10">
    <property type="entry name" value="Beta Polymerase, domain 2"/>
    <property type="match status" value="1"/>
</dbReference>
<name>A0ABS2G5G1_FUSMR</name>
<feature type="non-terminal residue" evidence="2">
    <location>
        <position position="161"/>
    </location>
</feature>
<keyword evidence="3" id="KW-1185">Reference proteome</keyword>
<dbReference type="EMBL" id="JACJLT010000315">
    <property type="protein sequence ID" value="MBM6876352.1"/>
    <property type="molecule type" value="Genomic_DNA"/>
</dbReference>
<dbReference type="Proteomes" id="UP000728968">
    <property type="component" value="Unassembled WGS sequence"/>
</dbReference>
<dbReference type="InterPro" id="IPR052548">
    <property type="entry name" value="Type_VII_TA_antitoxin"/>
</dbReference>
<dbReference type="PANTHER" id="PTHR33933:SF1">
    <property type="entry name" value="PROTEIN ADENYLYLTRANSFERASE MNTA-RELATED"/>
    <property type="match status" value="1"/>
</dbReference>
<organism evidence="2 3">
    <name type="scientific">Fusobacterium mortiferum</name>
    <dbReference type="NCBI Taxonomy" id="850"/>
    <lineage>
        <taxon>Bacteria</taxon>
        <taxon>Fusobacteriati</taxon>
        <taxon>Fusobacteriota</taxon>
        <taxon>Fusobacteriia</taxon>
        <taxon>Fusobacteriales</taxon>
        <taxon>Fusobacteriaceae</taxon>
        <taxon>Fusobacterium</taxon>
    </lineage>
</organism>
<gene>
    <name evidence="2" type="ORF">H6A04_12020</name>
</gene>
<dbReference type="SUPFAM" id="SSF81301">
    <property type="entry name" value="Nucleotidyltransferase"/>
    <property type="match status" value="1"/>
</dbReference>
<reference evidence="2 3" key="1">
    <citation type="journal article" date="2021" name="Sci. Rep.">
        <title>The distribution of antibiotic resistance genes in chicken gut microbiota commensals.</title>
        <authorList>
            <person name="Juricova H."/>
            <person name="Matiasovicova J."/>
            <person name="Kubasova T."/>
            <person name="Cejkova D."/>
            <person name="Rychlik I."/>
        </authorList>
    </citation>
    <scope>NUCLEOTIDE SEQUENCE [LARGE SCALE GENOMIC DNA]</scope>
    <source>
        <strain evidence="2 3">An425</strain>
    </source>
</reference>
<protein>
    <submittedName>
        <fullName evidence="2">Nucleotidyltransferase domain-containing protein</fullName>
    </submittedName>
</protein>
<dbReference type="CDD" id="cd05403">
    <property type="entry name" value="NT_KNTase_like"/>
    <property type="match status" value="1"/>
</dbReference>
<evidence type="ECO:0000259" key="1">
    <source>
        <dbReference type="Pfam" id="PF18765"/>
    </source>
</evidence>
<feature type="domain" description="Polymerase beta nucleotidyltransferase" evidence="1">
    <location>
        <begin position="14"/>
        <end position="103"/>
    </location>
</feature>
<dbReference type="InterPro" id="IPR041633">
    <property type="entry name" value="Polbeta"/>
</dbReference>
<dbReference type="PANTHER" id="PTHR33933">
    <property type="entry name" value="NUCLEOTIDYLTRANSFERASE"/>
    <property type="match status" value="1"/>
</dbReference>
<dbReference type="Pfam" id="PF18765">
    <property type="entry name" value="Polbeta"/>
    <property type="match status" value="1"/>
</dbReference>
<dbReference type="RefSeq" id="WP_204716951.1">
    <property type="nucleotide sequence ID" value="NZ_JACJLT010000315.1"/>
</dbReference>
<evidence type="ECO:0000313" key="2">
    <source>
        <dbReference type="EMBL" id="MBM6876352.1"/>
    </source>
</evidence>